<dbReference type="EMBL" id="WHPC01000002">
    <property type="protein sequence ID" value="MPV35637.1"/>
    <property type="molecule type" value="Genomic_DNA"/>
</dbReference>
<feature type="transmembrane region" description="Helical" evidence="1">
    <location>
        <begin position="40"/>
        <end position="63"/>
    </location>
</feature>
<keyword evidence="3" id="KW-1185">Reference proteome</keyword>
<evidence type="ECO:0000313" key="3">
    <source>
        <dbReference type="Proteomes" id="UP000437709"/>
    </source>
</evidence>
<organism evidence="2 3">
    <name type="scientific">Georgenia subflava</name>
    <dbReference type="NCBI Taxonomy" id="1622177"/>
    <lineage>
        <taxon>Bacteria</taxon>
        <taxon>Bacillati</taxon>
        <taxon>Actinomycetota</taxon>
        <taxon>Actinomycetes</taxon>
        <taxon>Micrococcales</taxon>
        <taxon>Bogoriellaceae</taxon>
        <taxon>Georgenia</taxon>
    </lineage>
</organism>
<feature type="transmembrane region" description="Helical" evidence="1">
    <location>
        <begin position="196"/>
        <end position="215"/>
    </location>
</feature>
<keyword evidence="1" id="KW-0472">Membrane</keyword>
<dbReference type="AlphaFoldDB" id="A0A6N7EG35"/>
<feature type="transmembrane region" description="Helical" evidence="1">
    <location>
        <begin position="246"/>
        <end position="267"/>
    </location>
</feature>
<feature type="transmembrane region" description="Helical" evidence="1">
    <location>
        <begin position="75"/>
        <end position="97"/>
    </location>
</feature>
<evidence type="ECO:0000313" key="2">
    <source>
        <dbReference type="EMBL" id="MPV35637.1"/>
    </source>
</evidence>
<dbReference type="RefSeq" id="WP_152195989.1">
    <property type="nucleotide sequence ID" value="NZ_VUKD01000004.1"/>
</dbReference>
<gene>
    <name evidence="2" type="ORF">GB881_00990</name>
</gene>
<feature type="transmembrane region" description="Helical" evidence="1">
    <location>
        <begin position="164"/>
        <end position="189"/>
    </location>
</feature>
<protein>
    <submittedName>
        <fullName evidence="2">ABC transporter permease</fullName>
    </submittedName>
</protein>
<dbReference type="Proteomes" id="UP000437709">
    <property type="component" value="Unassembled WGS sequence"/>
</dbReference>
<comment type="caution">
    <text evidence="2">The sequence shown here is derived from an EMBL/GenBank/DDBJ whole genome shotgun (WGS) entry which is preliminary data.</text>
</comment>
<name>A0A6N7EG35_9MICO</name>
<keyword evidence="1" id="KW-0812">Transmembrane</keyword>
<reference evidence="2 3" key="1">
    <citation type="submission" date="2019-10" db="EMBL/GenBank/DDBJ databases">
        <title>Georgenia wutianyii sp. nov. and Georgenia yuyongxinii sp. nov. isolated from plateau pika (Ochotona curzoniae) in the Qinghai-Tibet plateau of China.</title>
        <authorList>
            <person name="Tian Z."/>
        </authorList>
    </citation>
    <scope>NUCLEOTIDE SEQUENCE [LARGE SCALE GENOMIC DNA]</scope>
    <source>
        <strain evidence="2 3">JCM 19765</strain>
    </source>
</reference>
<keyword evidence="1" id="KW-1133">Transmembrane helix</keyword>
<sequence>MTTLQLSDTRPATAGQVTTLRRVVASELTKLRMRSTVTSLAVAAFLLVAIAAALAIGVVVQGAEGLDAAPGANPATAAFNGVSTAAWAVAVLGVIAVTGEFASHSVATTFSAVPNRGLVVAAKALVLGAVTLAVMLPAMVITFVTAQLILARAGVTMSLLDAGVLQAVVGAAVYLTVVALLGAAVGWLIRSTVGAYMFLLGVLMILPALVGLLPGDVPGTVMPYLPDAAGVAVMQLEPVPGLLSPWAGFLVLAAYVVGALLLATVVVRRRDIR</sequence>
<proteinExistence type="predicted"/>
<evidence type="ECO:0000256" key="1">
    <source>
        <dbReference type="SAM" id="Phobius"/>
    </source>
</evidence>
<accession>A0A6N7EG35</accession>
<feature type="transmembrane region" description="Helical" evidence="1">
    <location>
        <begin position="118"/>
        <end position="144"/>
    </location>
</feature>
<dbReference type="OrthoDB" id="3297477at2"/>